<gene>
    <name evidence="1" type="ORF">MtrDRAFT_AC150889g22v2</name>
</gene>
<name>Q2HSY0_MEDTR</name>
<reference evidence="1" key="2">
    <citation type="submission" date="2007-03" db="EMBL/GenBank/DDBJ databases">
        <authorList>
            <consortium name="The International Medicago Genome Annotation Group"/>
        </authorList>
    </citation>
    <scope>NUCLEOTIDE SEQUENCE</scope>
</reference>
<proteinExistence type="predicted"/>
<organism evidence="1">
    <name type="scientific">Medicago truncatula</name>
    <name type="common">Barrel medic</name>
    <name type="synonym">Medicago tribuloides</name>
    <dbReference type="NCBI Taxonomy" id="3880"/>
    <lineage>
        <taxon>Eukaryota</taxon>
        <taxon>Viridiplantae</taxon>
        <taxon>Streptophyta</taxon>
        <taxon>Embryophyta</taxon>
        <taxon>Tracheophyta</taxon>
        <taxon>Spermatophyta</taxon>
        <taxon>Magnoliopsida</taxon>
        <taxon>eudicotyledons</taxon>
        <taxon>Gunneridae</taxon>
        <taxon>Pentapetalae</taxon>
        <taxon>rosids</taxon>
        <taxon>fabids</taxon>
        <taxon>Fabales</taxon>
        <taxon>Fabaceae</taxon>
        <taxon>Papilionoideae</taxon>
        <taxon>50 kb inversion clade</taxon>
        <taxon>NPAAA clade</taxon>
        <taxon>Hologalegina</taxon>
        <taxon>IRL clade</taxon>
        <taxon>Trifolieae</taxon>
        <taxon>Medicago</taxon>
    </lineage>
</organism>
<dbReference type="AlphaFoldDB" id="Q2HSY0"/>
<reference evidence="1" key="1">
    <citation type="submission" date="2005-04" db="EMBL/GenBank/DDBJ databases">
        <authorList>
            <person name="Town C.D."/>
        </authorList>
    </citation>
    <scope>NUCLEOTIDE SEQUENCE</scope>
</reference>
<accession>Q2HSY0</accession>
<sequence length="56" mass="6536">MKHLQWSEGAQEIHLVKKDGRKAREKRREIHIGGGIHELASKYDDIEKSEAEQKQL</sequence>
<protein>
    <submittedName>
        <fullName evidence="1">Uncharacterized protein</fullName>
    </submittedName>
</protein>
<evidence type="ECO:0000313" key="1">
    <source>
        <dbReference type="EMBL" id="ABD33043.1"/>
    </source>
</evidence>
<dbReference type="EMBL" id="AC150889">
    <property type="protein sequence ID" value="ABD33043.1"/>
    <property type="molecule type" value="Genomic_DNA"/>
</dbReference>